<dbReference type="InterPro" id="IPR036010">
    <property type="entry name" value="2Fe-2S_ferredoxin-like_sf"/>
</dbReference>
<dbReference type="Pfam" id="PF00111">
    <property type="entry name" value="Fer2"/>
    <property type="match status" value="1"/>
</dbReference>
<dbReference type="PROSITE" id="PS00197">
    <property type="entry name" value="2FE2S_FER_1"/>
    <property type="match status" value="1"/>
</dbReference>
<dbReference type="SUPFAM" id="SSF54292">
    <property type="entry name" value="2Fe-2S ferredoxin-like"/>
    <property type="match status" value="1"/>
</dbReference>
<dbReference type="Proteomes" id="UP000799539">
    <property type="component" value="Unassembled WGS sequence"/>
</dbReference>
<dbReference type="Gene3D" id="3.10.20.30">
    <property type="match status" value="1"/>
</dbReference>
<keyword evidence="5" id="KW-1185">Reference proteome</keyword>
<evidence type="ECO:0000256" key="2">
    <source>
        <dbReference type="ARBA" id="ARBA00023014"/>
    </source>
</evidence>
<dbReference type="EMBL" id="ML992669">
    <property type="protein sequence ID" value="KAF2214050.1"/>
    <property type="molecule type" value="Genomic_DNA"/>
</dbReference>
<keyword evidence="1" id="KW-0001">2Fe-2S</keyword>
<keyword evidence="1" id="KW-0408">Iron</keyword>
<keyword evidence="2" id="KW-0411">Iron-sulfur</keyword>
<accession>A0A6A6FKZ6</accession>
<dbReference type="OrthoDB" id="5238236at2759"/>
<reference evidence="4" key="1">
    <citation type="journal article" date="2020" name="Stud. Mycol.">
        <title>101 Dothideomycetes genomes: a test case for predicting lifestyles and emergence of pathogens.</title>
        <authorList>
            <person name="Haridas S."/>
            <person name="Albert R."/>
            <person name="Binder M."/>
            <person name="Bloem J."/>
            <person name="Labutti K."/>
            <person name="Salamov A."/>
            <person name="Andreopoulos B."/>
            <person name="Baker S."/>
            <person name="Barry K."/>
            <person name="Bills G."/>
            <person name="Bluhm B."/>
            <person name="Cannon C."/>
            <person name="Castanera R."/>
            <person name="Culley D."/>
            <person name="Daum C."/>
            <person name="Ezra D."/>
            <person name="Gonzalez J."/>
            <person name="Henrissat B."/>
            <person name="Kuo A."/>
            <person name="Liang C."/>
            <person name="Lipzen A."/>
            <person name="Lutzoni F."/>
            <person name="Magnuson J."/>
            <person name="Mondo S."/>
            <person name="Nolan M."/>
            <person name="Ohm R."/>
            <person name="Pangilinan J."/>
            <person name="Park H.-J."/>
            <person name="Ramirez L."/>
            <person name="Alfaro M."/>
            <person name="Sun H."/>
            <person name="Tritt A."/>
            <person name="Yoshinaga Y."/>
            <person name="Zwiers L.-H."/>
            <person name="Turgeon B."/>
            <person name="Goodwin S."/>
            <person name="Spatafora J."/>
            <person name="Crous P."/>
            <person name="Grigoriev I."/>
        </authorList>
    </citation>
    <scope>NUCLEOTIDE SEQUENCE</scope>
    <source>
        <strain evidence="4">SCOH1-5</strain>
    </source>
</reference>
<dbReference type="CDD" id="cd00207">
    <property type="entry name" value="fer2"/>
    <property type="match status" value="1"/>
</dbReference>
<dbReference type="InterPro" id="IPR012675">
    <property type="entry name" value="Beta-grasp_dom_sf"/>
</dbReference>
<name>A0A6A6FKZ6_9PEZI</name>
<gene>
    <name evidence="4" type="ORF">CERZMDRAFT_96076</name>
</gene>
<proteinExistence type="predicted"/>
<dbReference type="GO" id="GO:0051537">
    <property type="term" value="F:2 iron, 2 sulfur cluster binding"/>
    <property type="evidence" value="ECO:0007669"/>
    <property type="project" value="UniProtKB-KW"/>
</dbReference>
<dbReference type="PROSITE" id="PS51085">
    <property type="entry name" value="2FE2S_FER_2"/>
    <property type="match status" value="1"/>
</dbReference>
<organism evidence="4 5">
    <name type="scientific">Cercospora zeae-maydis SCOH1-5</name>
    <dbReference type="NCBI Taxonomy" id="717836"/>
    <lineage>
        <taxon>Eukaryota</taxon>
        <taxon>Fungi</taxon>
        <taxon>Dikarya</taxon>
        <taxon>Ascomycota</taxon>
        <taxon>Pezizomycotina</taxon>
        <taxon>Dothideomycetes</taxon>
        <taxon>Dothideomycetidae</taxon>
        <taxon>Mycosphaerellales</taxon>
        <taxon>Mycosphaerellaceae</taxon>
        <taxon>Cercospora</taxon>
    </lineage>
</organism>
<evidence type="ECO:0000256" key="1">
    <source>
        <dbReference type="ARBA" id="ARBA00022714"/>
    </source>
</evidence>
<evidence type="ECO:0000313" key="4">
    <source>
        <dbReference type="EMBL" id="KAF2214050.1"/>
    </source>
</evidence>
<sequence length="112" mass="12254">MADIEDYPPQASVLFTKSNVQTTWHAKDNLTILQLAEQAGLKPKYGCRSAICGSCEAKIVKGQVYGPEGDRPQGIFICQSRPATGEIEIELTNVSNMIIWMHISAGAVDMKQ</sequence>
<evidence type="ECO:0000259" key="3">
    <source>
        <dbReference type="PROSITE" id="PS51085"/>
    </source>
</evidence>
<dbReference type="AlphaFoldDB" id="A0A6A6FKZ6"/>
<protein>
    <recommendedName>
        <fullName evidence="3">2Fe-2S ferredoxin-type domain-containing protein</fullName>
    </recommendedName>
</protein>
<keyword evidence="1" id="KW-0479">Metal-binding</keyword>
<feature type="domain" description="2Fe-2S ferredoxin-type" evidence="3">
    <location>
        <begin position="11"/>
        <end position="95"/>
    </location>
</feature>
<evidence type="ECO:0000313" key="5">
    <source>
        <dbReference type="Proteomes" id="UP000799539"/>
    </source>
</evidence>
<dbReference type="InterPro" id="IPR001041">
    <property type="entry name" value="2Fe-2S_ferredoxin-type"/>
</dbReference>
<dbReference type="InterPro" id="IPR006058">
    <property type="entry name" value="2Fe2S_fd_BS"/>
</dbReference>